<name>A0A951ISP0_9BACT</name>
<dbReference type="AlphaFoldDB" id="A0A951ISP0"/>
<feature type="signal peptide" evidence="1">
    <location>
        <begin position="1"/>
        <end position="22"/>
    </location>
</feature>
<proteinExistence type="predicted"/>
<organism evidence="2 3">
    <name type="scientific">Arthrospiribacter ruber</name>
    <dbReference type="NCBI Taxonomy" id="2487934"/>
    <lineage>
        <taxon>Bacteria</taxon>
        <taxon>Pseudomonadati</taxon>
        <taxon>Bacteroidota</taxon>
        <taxon>Cytophagia</taxon>
        <taxon>Cytophagales</taxon>
        <taxon>Cyclobacteriaceae</taxon>
        <taxon>Arthrospiribacter</taxon>
    </lineage>
</organism>
<comment type="caution">
    <text evidence="2">The sequence shown here is derived from an EMBL/GenBank/DDBJ whole genome shotgun (WGS) entry which is preliminary data.</text>
</comment>
<sequence>MNTLIKRLPLLGFVLAGIFAFAFTQPNAQEPAYQLVNGVPTDVSTMNYRCDFSDTQICTFEDVALTIPKEDGEFWLNP</sequence>
<gene>
    <name evidence="2" type="ORF">EGN73_03420</name>
</gene>
<dbReference type="EMBL" id="RPHB01000002">
    <property type="protein sequence ID" value="MBW3466860.1"/>
    <property type="molecule type" value="Genomic_DNA"/>
</dbReference>
<keyword evidence="1" id="KW-0732">Signal</keyword>
<evidence type="ECO:0000256" key="1">
    <source>
        <dbReference type="SAM" id="SignalP"/>
    </source>
</evidence>
<feature type="chain" id="PRO_5036777597" evidence="1">
    <location>
        <begin position="23"/>
        <end position="78"/>
    </location>
</feature>
<dbReference type="Proteomes" id="UP000727490">
    <property type="component" value="Unassembled WGS sequence"/>
</dbReference>
<protein>
    <submittedName>
        <fullName evidence="2">Uncharacterized protein</fullName>
    </submittedName>
</protein>
<reference evidence="2 3" key="1">
    <citation type="journal article" date="2020" name="Syst. Appl. Microbiol.">
        <title>Arthrospiribacter ruber gen. nov., sp. nov., a novel bacterium isolated from Arthrospira cultures.</title>
        <authorList>
            <person name="Waleron M."/>
            <person name="Misztak A."/>
            <person name="Waleron M.M."/>
            <person name="Furmaniak M."/>
            <person name="Mrozik A."/>
            <person name="Waleron K."/>
        </authorList>
    </citation>
    <scope>NUCLEOTIDE SEQUENCE [LARGE SCALE GENOMIC DNA]</scope>
    <source>
        <strain evidence="2 3">DPMB0001</strain>
    </source>
</reference>
<evidence type="ECO:0000313" key="3">
    <source>
        <dbReference type="Proteomes" id="UP000727490"/>
    </source>
</evidence>
<accession>A0A951ISP0</accession>
<keyword evidence="3" id="KW-1185">Reference proteome</keyword>
<evidence type="ECO:0000313" key="2">
    <source>
        <dbReference type="EMBL" id="MBW3466860.1"/>
    </source>
</evidence>